<sequence length="145" mass="15660">MPCGTATMLSLLGTSRPACHCALDLSRHHHEYWDMRAHAAFWAFVSAEGATTVLSCLMSDVGWRLTGDSRSTVVGAIREAALEIEATLPRAKKKNVSLISLYRGTATQLKRNCFQISAGSTQPQVAKKENRNATELVVALVASAT</sequence>
<dbReference type="InParanoid" id="G5AAH3"/>
<dbReference type="AlphaFoldDB" id="G5AAH3"/>
<protein>
    <submittedName>
        <fullName evidence="1">Uncharacterized protein</fullName>
    </submittedName>
</protein>
<proteinExistence type="predicted"/>
<evidence type="ECO:0000313" key="1">
    <source>
        <dbReference type="EMBL" id="EGZ07602.1"/>
    </source>
</evidence>
<gene>
    <name evidence="1" type="ORF">PHYSODRAFT_306710</name>
</gene>
<dbReference type="RefSeq" id="XP_009537168.1">
    <property type="nucleotide sequence ID" value="XM_009538873.1"/>
</dbReference>
<dbReference type="EMBL" id="JH159162">
    <property type="protein sequence ID" value="EGZ07602.1"/>
    <property type="molecule type" value="Genomic_DNA"/>
</dbReference>
<accession>G5AAH3</accession>
<organism evidence="1 2">
    <name type="scientific">Phytophthora sojae (strain P6497)</name>
    <name type="common">Soybean stem and root rot agent</name>
    <name type="synonym">Phytophthora megasperma f. sp. glycines</name>
    <dbReference type="NCBI Taxonomy" id="1094619"/>
    <lineage>
        <taxon>Eukaryota</taxon>
        <taxon>Sar</taxon>
        <taxon>Stramenopiles</taxon>
        <taxon>Oomycota</taxon>
        <taxon>Peronosporomycetes</taxon>
        <taxon>Peronosporales</taxon>
        <taxon>Peronosporaceae</taxon>
        <taxon>Phytophthora</taxon>
    </lineage>
</organism>
<evidence type="ECO:0000313" key="2">
    <source>
        <dbReference type="Proteomes" id="UP000002640"/>
    </source>
</evidence>
<reference evidence="1 2" key="1">
    <citation type="journal article" date="2006" name="Science">
        <title>Phytophthora genome sequences uncover evolutionary origins and mechanisms of pathogenesis.</title>
        <authorList>
            <person name="Tyler B.M."/>
            <person name="Tripathy S."/>
            <person name="Zhang X."/>
            <person name="Dehal P."/>
            <person name="Jiang R.H."/>
            <person name="Aerts A."/>
            <person name="Arredondo F.D."/>
            <person name="Baxter L."/>
            <person name="Bensasson D."/>
            <person name="Beynon J.L."/>
            <person name="Chapman J."/>
            <person name="Damasceno C.M."/>
            <person name="Dorrance A.E."/>
            <person name="Dou D."/>
            <person name="Dickerman A.W."/>
            <person name="Dubchak I.L."/>
            <person name="Garbelotto M."/>
            <person name="Gijzen M."/>
            <person name="Gordon S.G."/>
            <person name="Govers F."/>
            <person name="Grunwald N.J."/>
            <person name="Huang W."/>
            <person name="Ivors K.L."/>
            <person name="Jones R.W."/>
            <person name="Kamoun S."/>
            <person name="Krampis K."/>
            <person name="Lamour K.H."/>
            <person name="Lee M.K."/>
            <person name="McDonald W.H."/>
            <person name="Medina M."/>
            <person name="Meijer H.J."/>
            <person name="Nordberg E.K."/>
            <person name="Maclean D.J."/>
            <person name="Ospina-Giraldo M.D."/>
            <person name="Morris P.F."/>
            <person name="Phuntumart V."/>
            <person name="Putnam N.H."/>
            <person name="Rash S."/>
            <person name="Rose J.K."/>
            <person name="Sakihama Y."/>
            <person name="Salamov A.A."/>
            <person name="Savidor A."/>
            <person name="Scheuring C.F."/>
            <person name="Smith B.M."/>
            <person name="Sobral B.W."/>
            <person name="Terry A."/>
            <person name="Torto-Alalibo T.A."/>
            <person name="Win J."/>
            <person name="Xu Z."/>
            <person name="Zhang H."/>
            <person name="Grigoriev I.V."/>
            <person name="Rokhsar D.S."/>
            <person name="Boore J.L."/>
        </authorList>
    </citation>
    <scope>NUCLEOTIDE SEQUENCE [LARGE SCALE GENOMIC DNA]</scope>
    <source>
        <strain evidence="1 2">P6497</strain>
    </source>
</reference>
<dbReference type="Proteomes" id="UP000002640">
    <property type="component" value="Unassembled WGS sequence"/>
</dbReference>
<name>G5AAH3_PHYSP</name>
<dbReference type="KEGG" id="psoj:PHYSODRAFT_306710"/>
<dbReference type="GeneID" id="20642775"/>
<keyword evidence="2" id="KW-1185">Reference proteome</keyword>